<comment type="function">
    <text evidence="9">Catalyzes the reduction of all-trans-retinal to all-trans-retinol in the presence of NADPH.</text>
</comment>
<keyword evidence="4" id="KW-0521">NADP</keyword>
<keyword evidence="5 13" id="KW-1133">Transmembrane helix</keyword>
<evidence type="ECO:0000256" key="1">
    <source>
        <dbReference type="ARBA" id="ARBA00004141"/>
    </source>
</evidence>
<evidence type="ECO:0000256" key="10">
    <source>
        <dbReference type="ARBA" id="ARBA00068717"/>
    </source>
</evidence>
<dbReference type="PANTHER" id="PTHR24322">
    <property type="entry name" value="PKSB"/>
    <property type="match status" value="1"/>
</dbReference>
<dbReference type="GO" id="GO:0052650">
    <property type="term" value="F:all-trans-retinol dehydrogenase (NADP+) activity"/>
    <property type="evidence" value="ECO:0007669"/>
    <property type="project" value="UniProtKB-ARBA"/>
</dbReference>
<evidence type="ECO:0000256" key="8">
    <source>
        <dbReference type="ARBA" id="ARBA00023136"/>
    </source>
</evidence>
<dbReference type="CDD" id="cd05339">
    <property type="entry name" value="17beta-HSDXI-like_SDR_c"/>
    <property type="match status" value="1"/>
</dbReference>
<evidence type="ECO:0000256" key="7">
    <source>
        <dbReference type="ARBA" id="ARBA00023098"/>
    </source>
</evidence>
<organism evidence="14">
    <name type="scientific">Hirondellea gigas</name>
    <dbReference type="NCBI Taxonomy" id="1518452"/>
    <lineage>
        <taxon>Eukaryota</taxon>
        <taxon>Metazoa</taxon>
        <taxon>Ecdysozoa</taxon>
        <taxon>Arthropoda</taxon>
        <taxon>Crustacea</taxon>
        <taxon>Multicrustacea</taxon>
        <taxon>Malacostraca</taxon>
        <taxon>Eumalacostraca</taxon>
        <taxon>Peracarida</taxon>
        <taxon>Amphipoda</taxon>
        <taxon>Amphilochidea</taxon>
        <taxon>Lysianassida</taxon>
        <taxon>Lysianassidira</taxon>
        <taxon>Lysianassoidea</taxon>
        <taxon>Lysianassidae</taxon>
        <taxon>Hirondellea</taxon>
    </lineage>
</organism>
<protein>
    <recommendedName>
        <fullName evidence="10">Short-chain dehydrogenase/reductase 3</fullName>
    </recommendedName>
    <alternativeName>
        <fullName evidence="11">Retinal short-chain dehydrogenase/reductase 1</fullName>
    </alternativeName>
</protein>
<dbReference type="InterPro" id="IPR036291">
    <property type="entry name" value="NAD(P)-bd_dom_sf"/>
</dbReference>
<evidence type="ECO:0000256" key="4">
    <source>
        <dbReference type="ARBA" id="ARBA00022857"/>
    </source>
</evidence>
<dbReference type="Pfam" id="PF00106">
    <property type="entry name" value="adh_short"/>
    <property type="match status" value="1"/>
</dbReference>
<sequence>MGDAQTSKDSTTKATTAATPTVKRALQKRSGLDIASDYLQTAWLLLTVTVALLFSIIYTIFAAFKCLVPRKFRRHDITGKVVLITGGGSGIGRLVIQRLAAKGAKVVTWDVNEAGNAETVRLLQEAGYECYADTVDICNKEAVYKSARSLTDRGLQVDILINNAGIVTGRNFLESPDEYVVRTFQVNVISHFWTAKAFLPAMLKSNSGHIVTIASMAGKVGVNKLIDYCASKFATVGFDESLRAELMVNKKDGVFTTLVCPYYINTGMFDGVRSKLIPILEPEFVADEIVDGILLRSKEVVLPWYSNVFVWLKLLLHYDAQKFMLCKVTGVSKCLDGFVGRTPPTLQLNGTSEP</sequence>
<evidence type="ECO:0000256" key="13">
    <source>
        <dbReference type="SAM" id="Phobius"/>
    </source>
</evidence>
<evidence type="ECO:0000313" key="14">
    <source>
        <dbReference type="EMBL" id="LAC23514.1"/>
    </source>
</evidence>
<evidence type="ECO:0000256" key="9">
    <source>
        <dbReference type="ARBA" id="ARBA00059620"/>
    </source>
</evidence>
<comment type="subcellular location">
    <subcellularLocation>
        <location evidence="1">Membrane</location>
        <topology evidence="1">Multi-pass membrane protein</topology>
    </subcellularLocation>
</comment>
<keyword evidence="6" id="KW-0560">Oxidoreductase</keyword>
<dbReference type="SUPFAM" id="SSF51735">
    <property type="entry name" value="NAD(P)-binding Rossmann-fold domains"/>
    <property type="match status" value="1"/>
</dbReference>
<evidence type="ECO:0000256" key="2">
    <source>
        <dbReference type="ARBA" id="ARBA00006484"/>
    </source>
</evidence>
<dbReference type="PRINTS" id="PR00081">
    <property type="entry name" value="GDHRDH"/>
</dbReference>
<dbReference type="PRINTS" id="PR00080">
    <property type="entry name" value="SDRFAMILY"/>
</dbReference>
<dbReference type="GO" id="GO:0005811">
    <property type="term" value="C:lipid droplet"/>
    <property type="evidence" value="ECO:0007669"/>
    <property type="project" value="TreeGrafter"/>
</dbReference>
<dbReference type="Gene3D" id="3.40.50.720">
    <property type="entry name" value="NAD(P)-binding Rossmann-like Domain"/>
    <property type="match status" value="1"/>
</dbReference>
<dbReference type="FunFam" id="3.40.50.720:FF:000131">
    <property type="entry name" value="Short-chain dehydrogenase/reductase 3"/>
    <property type="match status" value="1"/>
</dbReference>
<keyword evidence="8 13" id="KW-0472">Membrane</keyword>
<reference evidence="14" key="1">
    <citation type="submission" date="2017-11" db="EMBL/GenBank/DDBJ databases">
        <title>The sensing device of the deep-sea amphipod.</title>
        <authorList>
            <person name="Kobayashi H."/>
            <person name="Nagahama T."/>
            <person name="Arai W."/>
            <person name="Sasagawa Y."/>
            <person name="Umeda M."/>
            <person name="Hayashi T."/>
            <person name="Nikaido I."/>
            <person name="Watanabe H."/>
            <person name="Oguri K."/>
            <person name="Kitazato H."/>
            <person name="Fujioka K."/>
            <person name="Kido Y."/>
            <person name="Takami H."/>
        </authorList>
    </citation>
    <scope>NUCLEOTIDE SEQUENCE</scope>
    <source>
        <tissue evidence="14">Whole body</tissue>
    </source>
</reference>
<comment type="similarity">
    <text evidence="2 12">Belongs to the short-chain dehydrogenases/reductases (SDR) family.</text>
</comment>
<accession>A0A6A7FZ56</accession>
<name>A0A6A7FZ56_9CRUS</name>
<evidence type="ECO:0000256" key="6">
    <source>
        <dbReference type="ARBA" id="ARBA00023002"/>
    </source>
</evidence>
<dbReference type="InterPro" id="IPR002347">
    <property type="entry name" value="SDR_fam"/>
</dbReference>
<dbReference type="EMBL" id="IACT01004318">
    <property type="protein sequence ID" value="LAC23514.1"/>
    <property type="molecule type" value="mRNA"/>
</dbReference>
<dbReference type="GO" id="GO:0016020">
    <property type="term" value="C:membrane"/>
    <property type="evidence" value="ECO:0007669"/>
    <property type="project" value="UniProtKB-SubCell"/>
</dbReference>
<dbReference type="AlphaFoldDB" id="A0A6A7FZ56"/>
<keyword evidence="3 13" id="KW-0812">Transmembrane</keyword>
<evidence type="ECO:0000256" key="11">
    <source>
        <dbReference type="ARBA" id="ARBA00082544"/>
    </source>
</evidence>
<dbReference type="PANTHER" id="PTHR24322:SF748">
    <property type="entry name" value="FI23927P1-RELATED"/>
    <property type="match status" value="1"/>
</dbReference>
<keyword evidence="7" id="KW-0443">Lipid metabolism</keyword>
<evidence type="ECO:0000256" key="3">
    <source>
        <dbReference type="ARBA" id="ARBA00022692"/>
    </source>
</evidence>
<evidence type="ECO:0000256" key="5">
    <source>
        <dbReference type="ARBA" id="ARBA00022989"/>
    </source>
</evidence>
<feature type="transmembrane region" description="Helical" evidence="13">
    <location>
        <begin position="42"/>
        <end position="64"/>
    </location>
</feature>
<proteinExistence type="evidence at transcript level"/>
<evidence type="ECO:0000256" key="12">
    <source>
        <dbReference type="RuleBase" id="RU000363"/>
    </source>
</evidence>